<feature type="active site" evidence="5 6">
    <location>
        <position position="292"/>
    </location>
</feature>
<name>A0A6F9D930_9ASCI</name>
<evidence type="ECO:0000256" key="7">
    <source>
        <dbReference type="SAM" id="MobiDB-lite"/>
    </source>
</evidence>
<dbReference type="AlphaFoldDB" id="A0A6F9D930"/>
<dbReference type="GO" id="GO:0006508">
    <property type="term" value="P:proteolysis"/>
    <property type="evidence" value="ECO:0007669"/>
    <property type="project" value="UniProtKB-KW"/>
</dbReference>
<protein>
    <submittedName>
        <fullName evidence="9">Calpain-A-like</fullName>
    </submittedName>
</protein>
<dbReference type="InterPro" id="IPR022684">
    <property type="entry name" value="Calpain_cysteine_protease"/>
</dbReference>
<dbReference type="CDD" id="cd00214">
    <property type="entry name" value="Calpain_III"/>
    <property type="match status" value="1"/>
</dbReference>
<dbReference type="InterPro" id="IPR022682">
    <property type="entry name" value="Calpain_domain_III"/>
</dbReference>
<evidence type="ECO:0000313" key="9">
    <source>
        <dbReference type="EMBL" id="CAB3227594.1"/>
    </source>
</evidence>
<dbReference type="Gene3D" id="3.90.70.10">
    <property type="entry name" value="Cysteine proteinases"/>
    <property type="match status" value="1"/>
</dbReference>
<feature type="active site" evidence="5 6">
    <location>
        <position position="136"/>
    </location>
</feature>
<keyword evidence="3 6" id="KW-0378">Hydrolase</keyword>
<proteinExistence type="evidence at transcript level"/>
<dbReference type="Gene3D" id="2.60.120.380">
    <property type="match status" value="1"/>
</dbReference>
<dbReference type="InterPro" id="IPR000169">
    <property type="entry name" value="Pept_cys_AS"/>
</dbReference>
<evidence type="ECO:0000256" key="1">
    <source>
        <dbReference type="ARBA" id="ARBA00007623"/>
    </source>
</evidence>
<dbReference type="FunFam" id="3.90.70.10:FF:000114">
    <property type="entry name" value="Calpain a"/>
    <property type="match status" value="1"/>
</dbReference>
<dbReference type="PANTHER" id="PTHR10183">
    <property type="entry name" value="CALPAIN"/>
    <property type="match status" value="1"/>
</dbReference>
<dbReference type="GO" id="GO:0004198">
    <property type="term" value="F:calcium-dependent cysteine-type endopeptidase activity"/>
    <property type="evidence" value="ECO:0007669"/>
    <property type="project" value="InterPro"/>
</dbReference>
<dbReference type="GO" id="GO:0005737">
    <property type="term" value="C:cytoplasm"/>
    <property type="evidence" value="ECO:0007669"/>
    <property type="project" value="TreeGrafter"/>
</dbReference>
<dbReference type="EMBL" id="LR783573">
    <property type="protein sequence ID" value="CAB3227594.1"/>
    <property type="molecule type" value="mRNA"/>
</dbReference>
<keyword evidence="4 6" id="KW-0788">Thiol protease</keyword>
<evidence type="ECO:0000256" key="3">
    <source>
        <dbReference type="ARBA" id="ARBA00022801"/>
    </source>
</evidence>
<dbReference type="PANTHER" id="PTHR10183:SF379">
    <property type="entry name" value="CALPAIN-5"/>
    <property type="match status" value="1"/>
</dbReference>
<dbReference type="SUPFAM" id="SSF54001">
    <property type="entry name" value="Cysteine proteinases"/>
    <property type="match status" value="1"/>
</dbReference>
<evidence type="ECO:0000256" key="5">
    <source>
        <dbReference type="PIRSR" id="PIRSR622684-1"/>
    </source>
</evidence>
<feature type="region of interest" description="Disordered" evidence="7">
    <location>
        <begin position="1"/>
        <end position="55"/>
    </location>
</feature>
<gene>
    <name evidence="9" type="primary">Capn3</name>
</gene>
<dbReference type="Pfam" id="PF01067">
    <property type="entry name" value="Calpain_III"/>
    <property type="match status" value="1"/>
</dbReference>
<dbReference type="SUPFAM" id="SSF49758">
    <property type="entry name" value="Calpain large subunit, middle domain (domain III)"/>
    <property type="match status" value="1"/>
</dbReference>
<dbReference type="SMART" id="SM00720">
    <property type="entry name" value="calpain_III"/>
    <property type="match status" value="1"/>
</dbReference>
<dbReference type="PROSITE" id="PS00139">
    <property type="entry name" value="THIOL_PROTEASE_CYS"/>
    <property type="match status" value="1"/>
</dbReference>
<dbReference type="InterPro" id="IPR036213">
    <property type="entry name" value="Calpain_III_sf"/>
</dbReference>
<feature type="active site" evidence="5 6">
    <location>
        <position position="316"/>
    </location>
</feature>
<dbReference type="InterPro" id="IPR022683">
    <property type="entry name" value="Calpain_III"/>
</dbReference>
<evidence type="ECO:0000259" key="8">
    <source>
        <dbReference type="PROSITE" id="PS50203"/>
    </source>
</evidence>
<dbReference type="Pfam" id="PF00648">
    <property type="entry name" value="Peptidase_C2"/>
    <property type="match status" value="1"/>
</dbReference>
<dbReference type="PROSITE" id="PS50203">
    <property type="entry name" value="CALPAIN_CAT"/>
    <property type="match status" value="1"/>
</dbReference>
<evidence type="ECO:0000256" key="6">
    <source>
        <dbReference type="PROSITE-ProRule" id="PRU00239"/>
    </source>
</evidence>
<evidence type="ECO:0000256" key="2">
    <source>
        <dbReference type="ARBA" id="ARBA00022670"/>
    </source>
</evidence>
<evidence type="ECO:0000256" key="4">
    <source>
        <dbReference type="ARBA" id="ARBA00022807"/>
    </source>
</evidence>
<organism evidence="9">
    <name type="scientific">Phallusia mammillata</name>
    <dbReference type="NCBI Taxonomy" id="59560"/>
    <lineage>
        <taxon>Eukaryota</taxon>
        <taxon>Metazoa</taxon>
        <taxon>Chordata</taxon>
        <taxon>Tunicata</taxon>
        <taxon>Ascidiacea</taxon>
        <taxon>Phlebobranchia</taxon>
        <taxon>Ascidiidae</taxon>
        <taxon>Phallusia</taxon>
    </lineage>
</organism>
<dbReference type="SMART" id="SM00230">
    <property type="entry name" value="CysPc"/>
    <property type="match status" value="1"/>
</dbReference>
<dbReference type="PRINTS" id="PR00704">
    <property type="entry name" value="CALPAIN"/>
</dbReference>
<accession>A0A6F9D930</accession>
<comment type="similarity">
    <text evidence="1">Belongs to the peptidase C2 family.</text>
</comment>
<dbReference type="InterPro" id="IPR001300">
    <property type="entry name" value="Peptidase_C2_calpain_cat"/>
</dbReference>
<feature type="domain" description="Calpain catalytic" evidence="8">
    <location>
        <begin position="78"/>
        <end position="375"/>
    </location>
</feature>
<dbReference type="CDD" id="cd00044">
    <property type="entry name" value="CysPc"/>
    <property type="match status" value="1"/>
</dbReference>
<keyword evidence="2 6" id="KW-0645">Protease</keyword>
<sequence>MGNSNSSPPPEPKEEENDIDFNETTTEAPPPVEPRADPDITENVEGSSTYSEYKVTSDFDEIRDAIHKKSEEEGKSYVYRDVDFPSETKSLYYTSRAPANWRDIEWKRPKDISSSPRLTKDGTSSEDIRQGMLGNCWFLASCAAISRSPKYLKKVIPEDQVMQGADYVGMFHFRFWRFGKWVDVIVDDALPTIRGSLCFGKSSDRSEFWLPLVEKAYAKLHNSYQAIEGGFTQDGMEDLTGGIVMSYDLGNKTPDNLFAVLKKAMKYDSFACAGIEGTTESVDKNTGLVSAHAYAVLQVAKVAYRGAYVNLVKLRNPWGSSTEWKGDWSDESHTWDFVSEDVKRSMHVDKDNGQWWMTFDDLSHFFTDLTICTVGPDFDSDGAPTGDRWLRSTINGEWVTGKTAGGSRNDLYSYETNPQYFMELREPDDFDPVEDEPEEEGKCSIVLGLMQEYRRVARSKGVENLYLSVNIFRVSERPTRKLDARYFSRNYEVMSSGSYINRREVTITGLLSPGYYVIVPSTFYASKSGTFLLRIFTEKPVDLEQLH</sequence>
<dbReference type="InterPro" id="IPR033883">
    <property type="entry name" value="C2_III"/>
</dbReference>
<dbReference type="FunFam" id="2.60.120.380:FF:000040">
    <property type="entry name" value="Uncharacterized protein"/>
    <property type="match status" value="1"/>
</dbReference>
<reference evidence="9" key="1">
    <citation type="submission" date="2020-04" db="EMBL/GenBank/DDBJ databases">
        <authorList>
            <person name="Neveu A P."/>
        </authorList>
    </citation>
    <scope>NUCLEOTIDE SEQUENCE</scope>
    <source>
        <tissue evidence="9">Whole embryo</tissue>
    </source>
</reference>
<dbReference type="InterPro" id="IPR038765">
    <property type="entry name" value="Papain-like_cys_pep_sf"/>
</dbReference>